<reference evidence="2" key="1">
    <citation type="journal article" date="2022" name="New Phytol.">
        <title>Evolutionary transition to the ectomycorrhizal habit in the genomes of a hyperdiverse lineage of mushroom-forming fungi.</title>
        <authorList>
            <person name="Looney B."/>
            <person name="Miyauchi S."/>
            <person name="Morin E."/>
            <person name="Drula E."/>
            <person name="Courty P.E."/>
            <person name="Kohler A."/>
            <person name="Kuo A."/>
            <person name="LaButti K."/>
            <person name="Pangilinan J."/>
            <person name="Lipzen A."/>
            <person name="Riley R."/>
            <person name="Andreopoulos W."/>
            <person name="He G."/>
            <person name="Johnson J."/>
            <person name="Nolan M."/>
            <person name="Tritt A."/>
            <person name="Barry K.W."/>
            <person name="Grigoriev I.V."/>
            <person name="Nagy L.G."/>
            <person name="Hibbett D."/>
            <person name="Henrissat B."/>
            <person name="Matheny P.B."/>
            <person name="Labbe J."/>
            <person name="Martin F.M."/>
        </authorList>
    </citation>
    <scope>NUCLEOTIDE SEQUENCE</scope>
    <source>
        <strain evidence="2">BPL690</strain>
    </source>
</reference>
<proteinExistence type="predicted"/>
<protein>
    <recommendedName>
        <fullName evidence="4">Arrestin-like N-terminal domain-containing protein</fullName>
    </recommendedName>
</protein>
<name>A0AAD4M786_9AGAM</name>
<organism evidence="2 3">
    <name type="scientific">Multifurca ochricompacta</name>
    <dbReference type="NCBI Taxonomy" id="376703"/>
    <lineage>
        <taxon>Eukaryota</taxon>
        <taxon>Fungi</taxon>
        <taxon>Dikarya</taxon>
        <taxon>Basidiomycota</taxon>
        <taxon>Agaricomycotina</taxon>
        <taxon>Agaricomycetes</taxon>
        <taxon>Russulales</taxon>
        <taxon>Russulaceae</taxon>
        <taxon>Multifurca</taxon>
    </lineage>
</organism>
<evidence type="ECO:0000256" key="1">
    <source>
        <dbReference type="SAM" id="MobiDB-lite"/>
    </source>
</evidence>
<evidence type="ECO:0000313" key="2">
    <source>
        <dbReference type="EMBL" id="KAI0303668.1"/>
    </source>
</evidence>
<dbReference type="EMBL" id="WTXG01000008">
    <property type="protein sequence ID" value="KAI0303668.1"/>
    <property type="molecule type" value="Genomic_DNA"/>
</dbReference>
<sequence length="448" mass="49543">MDIDNAPPLAHNSNSKRHARRETPFYQLQPKLDPSLSPSLTSLRSQASLPYFTSPSHSQHRYRLGSEEGNNRPWLSLLISSRSPKPEFLPVFIGKDVVAGIVELDLMKPESIREVKITLQGETTQLSQKPHVFLELSQTLITQPSGKLSGKSSHPFSFILPGDVTIDESNWAMVYPVPPKFHEKGILYIDYKIVVTVRRRLLSVDNTSVLASPVDPLHASISCSLTSNLVYIPETTAEHPSILRQRAYFNKSPLDPPILDPGGWKLLPPVEAVGTLVPNVTVIAHLSIANPLTFALGTPIPLFLELRSSGAAHLDPELIDVRLVRTVITRGVAGGIRSLDLARAVFWPAPGCSQSTKLWGEVIVGRRLTPSFNFSKCSVRYSIVLYPHSPEQIECQPLISEEVSLTLRNASGVVPRRQAPPGVTPPQIERQRAMPPRFFSLDFGIVRT</sequence>
<dbReference type="InterPro" id="IPR014756">
    <property type="entry name" value="Ig_E-set"/>
</dbReference>
<keyword evidence="3" id="KW-1185">Reference proteome</keyword>
<feature type="region of interest" description="Disordered" evidence="1">
    <location>
        <begin position="1"/>
        <end position="20"/>
    </location>
</feature>
<dbReference type="SUPFAM" id="SSF81296">
    <property type="entry name" value="E set domains"/>
    <property type="match status" value="1"/>
</dbReference>
<evidence type="ECO:0000313" key="3">
    <source>
        <dbReference type="Proteomes" id="UP001203297"/>
    </source>
</evidence>
<dbReference type="Gene3D" id="2.60.40.640">
    <property type="match status" value="1"/>
</dbReference>
<comment type="caution">
    <text evidence="2">The sequence shown here is derived from an EMBL/GenBank/DDBJ whole genome shotgun (WGS) entry which is preliminary data.</text>
</comment>
<dbReference type="Proteomes" id="UP001203297">
    <property type="component" value="Unassembled WGS sequence"/>
</dbReference>
<dbReference type="AlphaFoldDB" id="A0AAD4M786"/>
<accession>A0AAD4M786</accession>
<evidence type="ECO:0008006" key="4">
    <source>
        <dbReference type="Google" id="ProtNLM"/>
    </source>
</evidence>
<gene>
    <name evidence="2" type="ORF">B0F90DRAFT_1309737</name>
</gene>
<dbReference type="InterPro" id="IPR014752">
    <property type="entry name" value="Arrestin-like_C"/>
</dbReference>